<evidence type="ECO:0000256" key="8">
    <source>
        <dbReference type="SAM" id="MobiDB-lite"/>
    </source>
</evidence>
<evidence type="ECO:0000256" key="7">
    <source>
        <dbReference type="ARBA" id="ARBA00023136"/>
    </source>
</evidence>
<keyword evidence="6 9" id="KW-1133">Transmembrane helix</keyword>
<feature type="region of interest" description="Disordered" evidence="8">
    <location>
        <begin position="172"/>
        <end position="191"/>
    </location>
</feature>
<evidence type="ECO:0000256" key="2">
    <source>
        <dbReference type="ARBA" id="ARBA00004687"/>
    </source>
</evidence>
<keyword evidence="3" id="KW-0337">GPI-anchor biosynthesis</keyword>
<dbReference type="Proteomes" id="UP001176517">
    <property type="component" value="Unassembled WGS sequence"/>
</dbReference>
<keyword evidence="11" id="KW-1185">Reference proteome</keyword>
<keyword evidence="7 9" id="KW-0472">Membrane</keyword>
<evidence type="ECO:0000256" key="9">
    <source>
        <dbReference type="SAM" id="Phobius"/>
    </source>
</evidence>
<feature type="transmembrane region" description="Helical" evidence="9">
    <location>
        <begin position="99"/>
        <end position="121"/>
    </location>
</feature>
<dbReference type="EMBL" id="JAPDMZ010000403">
    <property type="protein sequence ID" value="KAK0543093.1"/>
    <property type="molecule type" value="Genomic_DNA"/>
</dbReference>
<organism evidence="10 11">
    <name type="scientific">Tilletia horrida</name>
    <dbReference type="NCBI Taxonomy" id="155126"/>
    <lineage>
        <taxon>Eukaryota</taxon>
        <taxon>Fungi</taxon>
        <taxon>Dikarya</taxon>
        <taxon>Basidiomycota</taxon>
        <taxon>Ustilaginomycotina</taxon>
        <taxon>Exobasidiomycetes</taxon>
        <taxon>Tilletiales</taxon>
        <taxon>Tilletiaceae</taxon>
        <taxon>Tilletia</taxon>
    </lineage>
</organism>
<comment type="pathway">
    <text evidence="2">Glycolipid biosynthesis; glycosylphosphatidylinositol-anchor biosynthesis.</text>
</comment>
<evidence type="ECO:0000256" key="5">
    <source>
        <dbReference type="ARBA" id="ARBA00022824"/>
    </source>
</evidence>
<evidence type="ECO:0000256" key="3">
    <source>
        <dbReference type="ARBA" id="ARBA00022502"/>
    </source>
</evidence>
<reference evidence="10" key="1">
    <citation type="journal article" date="2023" name="PhytoFront">
        <title>Draft Genome Resources of Seven Strains of Tilletia horrida, Causal Agent of Kernel Smut of Rice.</title>
        <authorList>
            <person name="Khanal S."/>
            <person name="Antony Babu S."/>
            <person name="Zhou X.G."/>
        </authorList>
    </citation>
    <scope>NUCLEOTIDE SEQUENCE</scope>
    <source>
        <strain evidence="10">TX6</strain>
    </source>
</reference>
<comment type="subcellular location">
    <subcellularLocation>
        <location evidence="1">Endoplasmic reticulum membrane</location>
        <topology evidence="1">Multi-pass membrane protein</topology>
    </subcellularLocation>
</comment>
<feature type="transmembrane region" description="Helical" evidence="9">
    <location>
        <begin position="133"/>
        <end position="154"/>
    </location>
</feature>
<dbReference type="GO" id="GO:0006506">
    <property type="term" value="P:GPI anchor biosynthetic process"/>
    <property type="evidence" value="ECO:0007669"/>
    <property type="project" value="UniProtKB-KW"/>
</dbReference>
<keyword evidence="5" id="KW-0256">Endoplasmic reticulum</keyword>
<gene>
    <name evidence="10" type="primary">GPI11</name>
    <name evidence="10" type="ORF">OC846_006538</name>
</gene>
<dbReference type="Pfam" id="PF06699">
    <property type="entry name" value="PIG-F"/>
    <property type="match status" value="2"/>
</dbReference>
<sequence length="259" mass="27500">MAKSNTARRASKSPKDADSNITAAISPFARGLHAISAIYDNPDHIAGTQLRTKVLSASAIAVFITQAWLTRALGKWVAADQRRNAVKPESTVSSTFENLAMSVLSLPISTTIFVLLLTLILGAPIPFTDGHTIPTLTLAFHLALMIALPTSHILGSDWSRWDTVFLPALHAPPSAAPPPPQSQKGADSKTSSRGSAWHAVLFYPATGALLGAVLASFGLALDWGRPWQIWPLPPLLGSTAGLVVGNWLGIRAYMLQVSA</sequence>
<evidence type="ECO:0000313" key="11">
    <source>
        <dbReference type="Proteomes" id="UP001176517"/>
    </source>
</evidence>
<dbReference type="AlphaFoldDB" id="A0AAN6GL63"/>
<dbReference type="GO" id="GO:0005789">
    <property type="term" value="C:endoplasmic reticulum membrane"/>
    <property type="evidence" value="ECO:0007669"/>
    <property type="project" value="UniProtKB-SubCell"/>
</dbReference>
<feature type="transmembrane region" description="Helical" evidence="9">
    <location>
        <begin position="201"/>
        <end position="223"/>
    </location>
</feature>
<accession>A0AAN6GL63</accession>
<evidence type="ECO:0000256" key="4">
    <source>
        <dbReference type="ARBA" id="ARBA00022692"/>
    </source>
</evidence>
<evidence type="ECO:0000256" key="6">
    <source>
        <dbReference type="ARBA" id="ARBA00022989"/>
    </source>
</evidence>
<feature type="transmembrane region" description="Helical" evidence="9">
    <location>
        <begin position="235"/>
        <end position="254"/>
    </location>
</feature>
<protein>
    <submittedName>
        <fullName evidence="10">Glycosylphosphatidylinositol (GPI) anchor assembly protein</fullName>
    </submittedName>
</protein>
<comment type="caution">
    <text evidence="10">The sequence shown here is derived from an EMBL/GenBank/DDBJ whole genome shotgun (WGS) entry which is preliminary data.</text>
</comment>
<name>A0AAN6GL63_9BASI</name>
<proteinExistence type="predicted"/>
<evidence type="ECO:0000256" key="1">
    <source>
        <dbReference type="ARBA" id="ARBA00004477"/>
    </source>
</evidence>
<evidence type="ECO:0000313" key="10">
    <source>
        <dbReference type="EMBL" id="KAK0543093.1"/>
    </source>
</evidence>
<dbReference type="InterPro" id="IPR009580">
    <property type="entry name" value="GPI_biosynthesis_protein_Pig-F"/>
</dbReference>
<keyword evidence="4 9" id="KW-0812">Transmembrane</keyword>